<dbReference type="AlphaFoldDB" id="A0AAD5KVE8"/>
<dbReference type="EMBL" id="WJBH02000003">
    <property type="protein sequence ID" value="KAI9561334.1"/>
    <property type="molecule type" value="Genomic_DNA"/>
</dbReference>
<keyword evidence="2" id="KW-1185">Reference proteome</keyword>
<reference evidence="1 2" key="1">
    <citation type="submission" date="2022-05" db="EMBL/GenBank/DDBJ databases">
        <title>A multi-omics perspective on studying reproductive biology in Daphnia sinensis.</title>
        <authorList>
            <person name="Jia J."/>
        </authorList>
    </citation>
    <scope>NUCLEOTIDE SEQUENCE [LARGE SCALE GENOMIC DNA]</scope>
    <source>
        <strain evidence="1 2">WSL</strain>
    </source>
</reference>
<accession>A0AAD5KVE8</accession>
<protein>
    <submittedName>
        <fullName evidence="1">Uncharacterized protein</fullName>
    </submittedName>
</protein>
<comment type="caution">
    <text evidence="1">The sequence shown here is derived from an EMBL/GenBank/DDBJ whole genome shotgun (WGS) entry which is preliminary data.</text>
</comment>
<dbReference type="Proteomes" id="UP000820818">
    <property type="component" value="Linkage Group LG3"/>
</dbReference>
<evidence type="ECO:0000313" key="2">
    <source>
        <dbReference type="Proteomes" id="UP000820818"/>
    </source>
</evidence>
<organism evidence="1 2">
    <name type="scientific">Daphnia sinensis</name>
    <dbReference type="NCBI Taxonomy" id="1820382"/>
    <lineage>
        <taxon>Eukaryota</taxon>
        <taxon>Metazoa</taxon>
        <taxon>Ecdysozoa</taxon>
        <taxon>Arthropoda</taxon>
        <taxon>Crustacea</taxon>
        <taxon>Branchiopoda</taxon>
        <taxon>Diplostraca</taxon>
        <taxon>Cladocera</taxon>
        <taxon>Anomopoda</taxon>
        <taxon>Daphniidae</taxon>
        <taxon>Daphnia</taxon>
        <taxon>Daphnia similis group</taxon>
    </lineage>
</organism>
<evidence type="ECO:0000313" key="1">
    <source>
        <dbReference type="EMBL" id="KAI9561334.1"/>
    </source>
</evidence>
<sequence length="187" mass="20323">MLPARCTAAKRQSVTTSRVFTANRLSLAIHHPLSAASNSSAVLDWVDLGPPIQELSAALVTDSKDSVADHFTELDLFTELADILVTELEVTQVWAVQVSVEVFRRVFMASRVDSTVSTASKALTGNTASTTNRVCTARVLSILTATAANSGLIVHPRIRHLLPMKPEILQSMNDNNLLLIEPRITCF</sequence>
<proteinExistence type="predicted"/>
<gene>
    <name evidence="1" type="ORF">GHT06_012290</name>
</gene>
<name>A0AAD5KVE8_9CRUS</name>